<evidence type="ECO:0000256" key="2">
    <source>
        <dbReference type="ARBA" id="ARBA00022723"/>
    </source>
</evidence>
<comment type="cofactor">
    <cofactor evidence="4">
        <name>Fe(2+)</name>
        <dbReference type="ChEBI" id="CHEBI:29033"/>
    </cofactor>
    <text evidence="4">Binds 1 Fe(2+) ion.</text>
</comment>
<dbReference type="GO" id="GO:0006412">
    <property type="term" value="P:translation"/>
    <property type="evidence" value="ECO:0007669"/>
    <property type="project" value="UniProtKB-UniRule"/>
</dbReference>
<dbReference type="PANTHER" id="PTHR10458">
    <property type="entry name" value="PEPTIDE DEFORMYLASE"/>
    <property type="match status" value="1"/>
</dbReference>
<reference evidence="5 6" key="1">
    <citation type="submission" date="2016-10" db="EMBL/GenBank/DDBJ databases">
        <authorList>
            <person name="Varghese N."/>
            <person name="Submissions S."/>
        </authorList>
    </citation>
    <scope>NUCLEOTIDE SEQUENCE [LARGE SCALE GENOMIC DNA]</scope>
    <source>
        <strain evidence="5 6">RHA_55</strain>
    </source>
</reference>
<accession>A0A1H1NK98</accession>
<dbReference type="EMBL" id="LT629774">
    <property type="protein sequence ID" value="SDR99412.1"/>
    <property type="molecule type" value="Genomic_DNA"/>
</dbReference>
<keyword evidence="4" id="KW-0648">Protein biosynthesis</keyword>
<organism evidence="5 6">
    <name type="scientific">Winogradskyella sediminis</name>
    <dbReference type="NCBI Taxonomy" id="1382466"/>
    <lineage>
        <taxon>Bacteria</taxon>
        <taxon>Pseudomonadati</taxon>
        <taxon>Bacteroidota</taxon>
        <taxon>Flavobacteriia</taxon>
        <taxon>Flavobacteriales</taxon>
        <taxon>Flavobacteriaceae</taxon>
        <taxon>Winogradskyella</taxon>
    </lineage>
</organism>
<feature type="binding site" evidence="4">
    <location>
        <position position="147"/>
    </location>
    <ligand>
        <name>Fe cation</name>
        <dbReference type="ChEBI" id="CHEBI:24875"/>
    </ligand>
</feature>
<dbReference type="Proteomes" id="UP000198963">
    <property type="component" value="Chromosome I"/>
</dbReference>
<evidence type="ECO:0000256" key="4">
    <source>
        <dbReference type="HAMAP-Rule" id="MF_00163"/>
    </source>
</evidence>
<dbReference type="AlphaFoldDB" id="A0A1H1NK98"/>
<dbReference type="CDD" id="cd00487">
    <property type="entry name" value="Pep_deformylase"/>
    <property type="match status" value="1"/>
</dbReference>
<dbReference type="GO" id="GO:0046872">
    <property type="term" value="F:metal ion binding"/>
    <property type="evidence" value="ECO:0007669"/>
    <property type="project" value="UniProtKB-KW"/>
</dbReference>
<comment type="catalytic activity">
    <reaction evidence="4">
        <text>N-terminal N-formyl-L-methionyl-[peptide] + H2O = N-terminal L-methionyl-[peptide] + formate</text>
        <dbReference type="Rhea" id="RHEA:24420"/>
        <dbReference type="Rhea" id="RHEA-COMP:10639"/>
        <dbReference type="Rhea" id="RHEA-COMP:10640"/>
        <dbReference type="ChEBI" id="CHEBI:15377"/>
        <dbReference type="ChEBI" id="CHEBI:15740"/>
        <dbReference type="ChEBI" id="CHEBI:49298"/>
        <dbReference type="ChEBI" id="CHEBI:64731"/>
        <dbReference type="EC" id="3.5.1.88"/>
    </reaction>
</comment>
<comment type="similarity">
    <text evidence="1 4">Belongs to the polypeptide deformylase family.</text>
</comment>
<name>A0A1H1NK98_9FLAO</name>
<dbReference type="InterPro" id="IPR023635">
    <property type="entry name" value="Peptide_deformylase"/>
</dbReference>
<sequence length="196" mass="22793">MILPIVAYGDAVLKKEAKEIDKDYPKLNELIDNMYETMYGAYGVGLAAPQIGLAIRLFLVDTSPFADDEDLSEKEREQMKNFKKTFINAQILEEEGDEWAFNEGCLSIPDVREDVFRKPKIKIQYQDENFDTHVEEYDGLIARVIQHEYDHIEGVLFTDKLSSFKKRLIKGKLTNISKGKIKIDYRMRFPAMSRKR</sequence>
<keyword evidence="3 4" id="KW-0378">Hydrolase</keyword>
<dbReference type="Pfam" id="PF01327">
    <property type="entry name" value="Pep_deformylase"/>
    <property type="match status" value="1"/>
</dbReference>
<keyword evidence="6" id="KW-1185">Reference proteome</keyword>
<feature type="binding site" evidence="4">
    <location>
        <position position="151"/>
    </location>
    <ligand>
        <name>Fe cation</name>
        <dbReference type="ChEBI" id="CHEBI:24875"/>
    </ligand>
</feature>
<keyword evidence="2 4" id="KW-0479">Metal-binding</keyword>
<protein>
    <recommendedName>
        <fullName evidence="4">Peptide deformylase</fullName>
        <shortName evidence="4">PDF</shortName>
        <ecNumber evidence="4">3.5.1.88</ecNumber>
    </recommendedName>
    <alternativeName>
        <fullName evidence="4">Polypeptide deformylase</fullName>
    </alternativeName>
</protein>
<keyword evidence="4" id="KW-0408">Iron</keyword>
<dbReference type="STRING" id="1249933.SAMN04489797_0626"/>
<evidence type="ECO:0000313" key="6">
    <source>
        <dbReference type="Proteomes" id="UP000198963"/>
    </source>
</evidence>
<dbReference type="NCBIfam" id="NF001159">
    <property type="entry name" value="PRK00150.1-3"/>
    <property type="match status" value="1"/>
</dbReference>
<proteinExistence type="inferred from homology"/>
<gene>
    <name evidence="4" type="primary">def</name>
    <name evidence="5" type="ORF">SAMN04489797_0626</name>
</gene>
<feature type="active site" evidence="4">
    <location>
        <position position="148"/>
    </location>
</feature>
<dbReference type="RefSeq" id="WP_092444159.1">
    <property type="nucleotide sequence ID" value="NZ_JBLXFM010000001.1"/>
</dbReference>
<dbReference type="PIRSF" id="PIRSF004749">
    <property type="entry name" value="Pep_def"/>
    <property type="match status" value="1"/>
</dbReference>
<evidence type="ECO:0000313" key="5">
    <source>
        <dbReference type="EMBL" id="SDR99412.1"/>
    </source>
</evidence>
<dbReference type="InterPro" id="IPR036821">
    <property type="entry name" value="Peptide_deformylase_sf"/>
</dbReference>
<dbReference type="GO" id="GO:0042586">
    <property type="term" value="F:peptide deformylase activity"/>
    <property type="evidence" value="ECO:0007669"/>
    <property type="project" value="UniProtKB-UniRule"/>
</dbReference>
<dbReference type="NCBIfam" id="TIGR00079">
    <property type="entry name" value="pept_deformyl"/>
    <property type="match status" value="1"/>
</dbReference>
<feature type="binding site" evidence="4">
    <location>
        <position position="105"/>
    </location>
    <ligand>
        <name>Fe cation</name>
        <dbReference type="ChEBI" id="CHEBI:24875"/>
    </ligand>
</feature>
<dbReference type="PRINTS" id="PR01576">
    <property type="entry name" value="PDEFORMYLASE"/>
</dbReference>
<dbReference type="Gene3D" id="3.90.45.10">
    <property type="entry name" value="Peptide deformylase"/>
    <property type="match status" value="1"/>
</dbReference>
<dbReference type="PANTHER" id="PTHR10458:SF22">
    <property type="entry name" value="PEPTIDE DEFORMYLASE"/>
    <property type="match status" value="1"/>
</dbReference>
<evidence type="ECO:0000256" key="1">
    <source>
        <dbReference type="ARBA" id="ARBA00010759"/>
    </source>
</evidence>
<dbReference type="SUPFAM" id="SSF56420">
    <property type="entry name" value="Peptide deformylase"/>
    <property type="match status" value="1"/>
</dbReference>
<comment type="function">
    <text evidence="4">Removes the formyl group from the N-terminal Met of newly synthesized proteins. Requires at least a dipeptide for an efficient rate of reaction. N-terminal L-methionine is a prerequisite for activity but the enzyme has broad specificity at other positions.</text>
</comment>
<evidence type="ECO:0000256" key="3">
    <source>
        <dbReference type="ARBA" id="ARBA00022801"/>
    </source>
</evidence>
<dbReference type="EC" id="3.5.1.88" evidence="4"/>
<dbReference type="HAMAP" id="MF_00163">
    <property type="entry name" value="Pep_deformylase"/>
    <property type="match status" value="1"/>
</dbReference>